<dbReference type="GO" id="GO:0009925">
    <property type="term" value="C:basal plasma membrane"/>
    <property type="evidence" value="ECO:0007669"/>
    <property type="project" value="TreeGrafter"/>
</dbReference>
<evidence type="ECO:0000313" key="20">
    <source>
        <dbReference type="Proteomes" id="UP000887566"/>
    </source>
</evidence>
<dbReference type="GO" id="GO:0004714">
    <property type="term" value="F:transmembrane receptor protein tyrosine kinase activity"/>
    <property type="evidence" value="ECO:0007669"/>
    <property type="project" value="UniProtKB-EC"/>
</dbReference>
<keyword evidence="12" id="KW-0675">Receptor</keyword>
<dbReference type="InterPro" id="IPR036941">
    <property type="entry name" value="Rcpt_L-dom_sf"/>
</dbReference>
<evidence type="ECO:0000256" key="7">
    <source>
        <dbReference type="ARBA" id="ARBA00022777"/>
    </source>
</evidence>
<dbReference type="PANTHER" id="PTHR24416">
    <property type="entry name" value="TYROSINE-PROTEIN KINASE RECEPTOR"/>
    <property type="match status" value="1"/>
</dbReference>
<dbReference type="PROSITE" id="PS00109">
    <property type="entry name" value="PROTEIN_KINASE_TYR"/>
    <property type="match status" value="1"/>
</dbReference>
<feature type="transmembrane region" description="Helical" evidence="17">
    <location>
        <begin position="877"/>
        <end position="900"/>
    </location>
</feature>
<comment type="subcellular location">
    <subcellularLocation>
        <location evidence="1">Membrane</location>
        <topology evidence="1">Single-pass type I membrane protein</topology>
    </subcellularLocation>
</comment>
<evidence type="ECO:0000313" key="21">
    <source>
        <dbReference type="WBParaSite" id="PSAMB.scaffold2815size21121.g19233.t1"/>
    </source>
</evidence>
<dbReference type="GO" id="GO:0005524">
    <property type="term" value="F:ATP binding"/>
    <property type="evidence" value="ECO:0007669"/>
    <property type="project" value="UniProtKB-UniRule"/>
</dbReference>
<keyword evidence="8 15" id="KW-0067">ATP-binding</keyword>
<feature type="region of interest" description="Disordered" evidence="16">
    <location>
        <begin position="1247"/>
        <end position="1320"/>
    </location>
</feature>
<feature type="binding site" evidence="15">
    <location>
        <position position="975"/>
    </location>
    <ligand>
        <name>ATP</name>
        <dbReference type="ChEBI" id="CHEBI:30616"/>
    </ligand>
</feature>
<evidence type="ECO:0000256" key="11">
    <source>
        <dbReference type="ARBA" id="ARBA00023137"/>
    </source>
</evidence>
<dbReference type="SMART" id="SM00261">
    <property type="entry name" value="FU"/>
    <property type="match status" value="7"/>
</dbReference>
<keyword evidence="11" id="KW-0829">Tyrosine-protein kinase</keyword>
<accession>A0A914VZR6</accession>
<dbReference type="Proteomes" id="UP000887566">
    <property type="component" value="Unplaced"/>
</dbReference>
<dbReference type="PANTHER" id="PTHR24416:SF566">
    <property type="entry name" value="EPIDERMAL GROWTH FACTOR RECEPTOR"/>
    <property type="match status" value="1"/>
</dbReference>
<evidence type="ECO:0000256" key="13">
    <source>
        <dbReference type="ARBA" id="ARBA00023180"/>
    </source>
</evidence>
<dbReference type="SUPFAM" id="SSF57184">
    <property type="entry name" value="Growth factor receptor domain"/>
    <property type="match status" value="3"/>
</dbReference>
<dbReference type="Gene3D" id="3.30.200.20">
    <property type="entry name" value="Phosphorylase Kinase, domain 1"/>
    <property type="match status" value="1"/>
</dbReference>
<feature type="domain" description="Protein kinase" evidence="19">
    <location>
        <begin position="941"/>
        <end position="1200"/>
    </location>
</feature>
<feature type="chain" id="PRO_5037930914" description="receptor protein-tyrosine kinase" evidence="18">
    <location>
        <begin position="20"/>
        <end position="1399"/>
    </location>
</feature>
<evidence type="ECO:0000256" key="15">
    <source>
        <dbReference type="PROSITE-ProRule" id="PRU10141"/>
    </source>
</evidence>
<dbReference type="Gene3D" id="2.10.220.10">
    <property type="entry name" value="Hormone Receptor, Insulin-like Growth Factor Receptor 1, Chain A, domain 2"/>
    <property type="match status" value="3"/>
</dbReference>
<keyword evidence="4" id="KW-0808">Transferase</keyword>
<reference evidence="21" key="1">
    <citation type="submission" date="2022-11" db="UniProtKB">
        <authorList>
            <consortium name="WormBaseParasite"/>
        </authorList>
    </citation>
    <scope>IDENTIFICATION</scope>
</reference>
<dbReference type="InterPro" id="IPR011009">
    <property type="entry name" value="Kinase-like_dom_sf"/>
</dbReference>
<dbReference type="InterPro" id="IPR020635">
    <property type="entry name" value="Tyr_kinase_cat_dom"/>
</dbReference>
<dbReference type="Pfam" id="PF00757">
    <property type="entry name" value="Furin-like"/>
    <property type="match status" value="1"/>
</dbReference>
<evidence type="ECO:0000256" key="16">
    <source>
        <dbReference type="SAM" id="MobiDB-lite"/>
    </source>
</evidence>
<evidence type="ECO:0000256" key="14">
    <source>
        <dbReference type="ARBA" id="ARBA00051243"/>
    </source>
</evidence>
<dbReference type="SUPFAM" id="SSF52058">
    <property type="entry name" value="L domain-like"/>
    <property type="match status" value="2"/>
</dbReference>
<dbReference type="GO" id="GO:0043235">
    <property type="term" value="C:receptor complex"/>
    <property type="evidence" value="ECO:0007669"/>
    <property type="project" value="TreeGrafter"/>
</dbReference>
<dbReference type="InterPro" id="IPR050122">
    <property type="entry name" value="RTK"/>
</dbReference>
<dbReference type="InterPro" id="IPR017441">
    <property type="entry name" value="Protein_kinase_ATP_BS"/>
</dbReference>
<dbReference type="InterPro" id="IPR000719">
    <property type="entry name" value="Prot_kinase_dom"/>
</dbReference>
<evidence type="ECO:0000256" key="12">
    <source>
        <dbReference type="ARBA" id="ARBA00023170"/>
    </source>
</evidence>
<feature type="compositionally biased region" description="Polar residues" evidence="16">
    <location>
        <begin position="1285"/>
        <end position="1296"/>
    </location>
</feature>
<evidence type="ECO:0000256" key="9">
    <source>
        <dbReference type="ARBA" id="ARBA00022989"/>
    </source>
</evidence>
<dbReference type="InterPro" id="IPR008266">
    <property type="entry name" value="Tyr_kinase_AS"/>
</dbReference>
<sequence>MQALCLQLCLLQLVARSLAFPGGALKDASGNRWRSLSCYYGNSTSCDCSGSNDGKTKILSSNPIQRLRNQYENCTRVWGNLEITFIDRAALDQEKVDPDEALKFLESIEEVTGYVFIYSNDVSRISLPKLRIIWADTVYYDTIKQSANLTFADPQDGVSFFVFNNPNLQYIDMPELRSIERGKIVAAHNNHLCYWQQLADPSASTIDFGQLVGKSNVASRLHDFHTSNLMNFEMCNRATDLCHPNCTSGHCWGPGANMCQIIYRSNCPSSCEAEMCSKPGEEPQLCCHKACAAGCYGPRHDQCYACKSLEQDGACVEKCNGLRSYNHATGMTEPHTDPRYTYKRTCVKQCPENTLIQGEHCVTRCNERFYADAESNDRICRECQGACPKRCTLNDELTSEHIDELINCTIIEGRLVLLQHVMTNFSNFDDTVPRKIRAMTMDDLEKLSHVRVITDYLEIQMGVESPQTLNFLRNLKIIEGRRLSTARYAMLISSNDNLYELGLTSLKHVRKGHVYVGKNSGLCYADSINWEAIIEQRPTLNGEGVYKIQENKSPKLCERQNAVCDTMCNKTMGCWGGGDRQCFACANWRIGNQCVNSCPESGYYKVYDTRECMPCHAECEKCTGEGSRNCTSCKKVSLFYNTSNFECLSECPLTHYEKGSQCQPCHQTCFENGCSGPDDVPGEGGCKMCRFAEISQDDTSVVRCLPAPTDSKSEGVCAAAGLTNYFRAAPKGKFVHLVDQYVCERCDPVCSECSGYGKDVVRHNCKCVSYKLEGSTDKEEKRCVDNCPTNSFMIKEKQGGEAGVCKTCHPLCDPHAACTGNMSTDCQKCKEAGIQNDGKFECLEECPVHAPFKDNDLFCYSEDRMAIRQGQKKRNTIVIGGVIAAFVIGLLVLAMVAFIFRSKYKKEAKYNAPPIPELDPIHPGAEPNMTRLHLISADQLSRSPNRLGSGAFGIVYGGYWWPEGSSGRKVPVAIKVVQETSGKAQQEMLTEAGIMAGMRHPHLLRLVGVCLSDGLQLITPLRPLGNLLEFVQKHKQKLGSLDLMRYSHQIASAMEFLEQNRLVHRDLACRNVLVKTTFHVEVTDFGLAKMLDYGESEVYVEGKVAVKWLALECLLERRFTHASDVWAFGVTVWEILTFGQSPYPGVQLTYIKDFLKNGNRLSQPENCTQELYQLMLQCWMEKETARPTFIELADTFSKMLRKPQIYILDRRHRPQRMESFNQRDQRGLINDLLQDSDANFVDPLQYFDDLSTNDNESTSRTTPDTPTSPESSTKPLMPRNHHRLQSTGSSRYQSDPLNRPKPMQSVSQDMPGSSKQQYNLATDDGNYLVPNIRSPSQNGAVAYTPVVVRENGETDVARPGEYYNENLAKDGALLLKAVDNREYMTGGRRSPISESETTV</sequence>
<evidence type="ECO:0000256" key="4">
    <source>
        <dbReference type="ARBA" id="ARBA00022679"/>
    </source>
</evidence>
<keyword evidence="5 17" id="KW-0812">Transmembrane</keyword>
<keyword evidence="20" id="KW-1185">Reference proteome</keyword>
<dbReference type="SUPFAM" id="SSF56112">
    <property type="entry name" value="Protein kinase-like (PK-like)"/>
    <property type="match status" value="1"/>
</dbReference>
<feature type="compositionally biased region" description="Low complexity" evidence="16">
    <location>
        <begin position="1258"/>
        <end position="1275"/>
    </location>
</feature>
<dbReference type="InterPro" id="IPR000494">
    <property type="entry name" value="Rcpt_L-dom"/>
</dbReference>
<dbReference type="Pfam" id="PF14843">
    <property type="entry name" value="GF_recep_IV"/>
    <property type="match status" value="1"/>
</dbReference>
<protein>
    <recommendedName>
        <fullName evidence="2">receptor protein-tyrosine kinase</fullName>
        <ecNumber evidence="2">2.7.10.1</ecNumber>
    </recommendedName>
</protein>
<evidence type="ECO:0000256" key="8">
    <source>
        <dbReference type="ARBA" id="ARBA00022840"/>
    </source>
</evidence>
<dbReference type="InterPro" id="IPR032778">
    <property type="entry name" value="GF_recep_IV"/>
</dbReference>
<evidence type="ECO:0000256" key="10">
    <source>
        <dbReference type="ARBA" id="ARBA00023136"/>
    </source>
</evidence>
<name>A0A914VZR6_9BILA</name>
<dbReference type="Gene3D" id="3.80.20.20">
    <property type="entry name" value="Receptor L-domain"/>
    <property type="match status" value="2"/>
</dbReference>
<dbReference type="InterPro" id="IPR009030">
    <property type="entry name" value="Growth_fac_rcpt_cys_sf"/>
</dbReference>
<dbReference type="PROSITE" id="PS00107">
    <property type="entry name" value="PROTEIN_KINASE_ATP"/>
    <property type="match status" value="1"/>
</dbReference>
<dbReference type="WBParaSite" id="PSAMB.scaffold2815size21121.g19233.t1">
    <property type="protein sequence ID" value="PSAMB.scaffold2815size21121.g19233.t1"/>
    <property type="gene ID" value="PSAMB.scaffold2815size21121.g19233"/>
</dbReference>
<keyword evidence="18" id="KW-0732">Signal</keyword>
<keyword evidence="7" id="KW-0418">Kinase</keyword>
<keyword evidence="9 17" id="KW-1133">Transmembrane helix</keyword>
<keyword evidence="3" id="KW-0597">Phosphoprotein</keyword>
<evidence type="ECO:0000256" key="6">
    <source>
        <dbReference type="ARBA" id="ARBA00022741"/>
    </source>
</evidence>
<keyword evidence="10 17" id="KW-0472">Membrane</keyword>
<dbReference type="Pfam" id="PF01030">
    <property type="entry name" value="Recep_L_domain"/>
    <property type="match status" value="2"/>
</dbReference>
<dbReference type="InterPro" id="IPR006211">
    <property type="entry name" value="Furin-like_Cys-rich_dom"/>
</dbReference>
<proteinExistence type="predicted"/>
<evidence type="ECO:0000256" key="3">
    <source>
        <dbReference type="ARBA" id="ARBA00022553"/>
    </source>
</evidence>
<feature type="signal peptide" evidence="18">
    <location>
        <begin position="1"/>
        <end position="19"/>
    </location>
</feature>
<dbReference type="GO" id="GO:0022008">
    <property type="term" value="P:neurogenesis"/>
    <property type="evidence" value="ECO:0007669"/>
    <property type="project" value="TreeGrafter"/>
</dbReference>
<feature type="compositionally biased region" description="Polar residues" evidence="16">
    <location>
        <begin position="1304"/>
        <end position="1320"/>
    </location>
</feature>
<dbReference type="Gene3D" id="1.10.510.10">
    <property type="entry name" value="Transferase(Phosphotransferase) domain 1"/>
    <property type="match status" value="1"/>
</dbReference>
<organism evidence="20 21">
    <name type="scientific">Plectus sambesii</name>
    <dbReference type="NCBI Taxonomy" id="2011161"/>
    <lineage>
        <taxon>Eukaryota</taxon>
        <taxon>Metazoa</taxon>
        <taxon>Ecdysozoa</taxon>
        <taxon>Nematoda</taxon>
        <taxon>Chromadorea</taxon>
        <taxon>Plectida</taxon>
        <taxon>Plectina</taxon>
        <taxon>Plectoidea</taxon>
        <taxon>Plectidae</taxon>
        <taxon>Plectus</taxon>
    </lineage>
</organism>
<keyword evidence="13" id="KW-0325">Glycoprotein</keyword>
<evidence type="ECO:0000256" key="2">
    <source>
        <dbReference type="ARBA" id="ARBA00011902"/>
    </source>
</evidence>
<evidence type="ECO:0000256" key="1">
    <source>
        <dbReference type="ARBA" id="ARBA00004479"/>
    </source>
</evidence>
<dbReference type="PROSITE" id="PS50011">
    <property type="entry name" value="PROTEIN_KINASE_DOM"/>
    <property type="match status" value="1"/>
</dbReference>
<evidence type="ECO:0000256" key="18">
    <source>
        <dbReference type="SAM" id="SignalP"/>
    </source>
</evidence>
<evidence type="ECO:0000256" key="17">
    <source>
        <dbReference type="SAM" id="Phobius"/>
    </source>
</evidence>
<dbReference type="GO" id="GO:0043066">
    <property type="term" value="P:negative regulation of apoptotic process"/>
    <property type="evidence" value="ECO:0007669"/>
    <property type="project" value="TreeGrafter"/>
</dbReference>
<evidence type="ECO:0000256" key="5">
    <source>
        <dbReference type="ARBA" id="ARBA00022692"/>
    </source>
</evidence>
<dbReference type="GO" id="GO:0038127">
    <property type="term" value="P:ERBB signaling pathway"/>
    <property type="evidence" value="ECO:0007669"/>
    <property type="project" value="UniProtKB-ARBA"/>
</dbReference>
<dbReference type="EC" id="2.7.10.1" evidence="2"/>
<dbReference type="Pfam" id="PF07714">
    <property type="entry name" value="PK_Tyr_Ser-Thr"/>
    <property type="match status" value="1"/>
</dbReference>
<dbReference type="InterPro" id="IPR006212">
    <property type="entry name" value="Furin_repeat"/>
</dbReference>
<dbReference type="CDD" id="cd00064">
    <property type="entry name" value="FU"/>
    <property type="match status" value="4"/>
</dbReference>
<comment type="catalytic activity">
    <reaction evidence="14">
        <text>L-tyrosyl-[protein] + ATP = O-phospho-L-tyrosyl-[protein] + ADP + H(+)</text>
        <dbReference type="Rhea" id="RHEA:10596"/>
        <dbReference type="Rhea" id="RHEA-COMP:10136"/>
        <dbReference type="Rhea" id="RHEA-COMP:20101"/>
        <dbReference type="ChEBI" id="CHEBI:15378"/>
        <dbReference type="ChEBI" id="CHEBI:30616"/>
        <dbReference type="ChEBI" id="CHEBI:46858"/>
        <dbReference type="ChEBI" id="CHEBI:61978"/>
        <dbReference type="ChEBI" id="CHEBI:456216"/>
        <dbReference type="EC" id="2.7.10.1"/>
    </reaction>
</comment>
<dbReference type="PRINTS" id="PR00109">
    <property type="entry name" value="TYRKINASE"/>
</dbReference>
<evidence type="ECO:0000259" key="19">
    <source>
        <dbReference type="PROSITE" id="PS50011"/>
    </source>
</evidence>
<dbReference type="SMART" id="SM00219">
    <property type="entry name" value="TyrKc"/>
    <property type="match status" value="1"/>
</dbReference>
<dbReference type="InterPro" id="IPR001245">
    <property type="entry name" value="Ser-Thr/Tyr_kinase_cat_dom"/>
</dbReference>
<dbReference type="FunFam" id="1.10.510.10:FF:000027">
    <property type="entry name" value="Receptor protein-tyrosine kinase"/>
    <property type="match status" value="1"/>
</dbReference>
<dbReference type="GO" id="GO:0008284">
    <property type="term" value="P:positive regulation of cell population proliferation"/>
    <property type="evidence" value="ECO:0007669"/>
    <property type="project" value="TreeGrafter"/>
</dbReference>
<keyword evidence="6 15" id="KW-0547">Nucleotide-binding</keyword>